<evidence type="ECO:0000313" key="9">
    <source>
        <dbReference type="EMBL" id="RDB21397.1"/>
    </source>
</evidence>
<sequence>MSDDESVLSRPLSPVSAVPDLVHTARPYRFTWDPSSRRPGPESVSGTTEGRGGGDYFSAQPRLGLLNTSSSAALPLGALPQEWSSSKHGFHAISTVLNNPHKRQAPPKAHSSLPAVVPADLPRVRRKDFDSYLRAITPEWDRFQHNTQLGREGVAQLRAGPSKLDNEGEADDDDENTPSHPNHITAPLAKSIPPLDTVPSVFFQQNFNLGDPRTFNAVTEHDLSSSSSSSSTEPDPLHSLPLLEKFSHYADTVEQHLILEISLRSTSFFAALTNLHDLRAESEHCLTRIAALRSLLTNLDENSAKRGLEVVRRQARADNLVRVVDGVRLVAGVVEMGKVARGLVGAGQWGEALSVIEEMERMWEGRAAGDEETVVGDADADAKLETLREEQEETDHLKRDDQPPPQRQSSTPPNHAPPIPLSSLRAYASLPDHLRELTMEIAASLSSELVSVLRVDLVERIGKGRRNEHEHGPGDESHGGLRDRLRPLLHGLVRTRGIKDGMLSWREVVLSEVRNVVKSRIPAIDADDGDGAVDKDKDKDTSASQNPNSKAQLRSMRHPEFMLLLQEIYLALLNCVEGLQVQSRVIIEILDDASQNGGFKELGPPPKTTPASSTSDELADILSSAAELANTQAANVISLRVEEHAALELADFLVFFNESWGFVVRCEIICRRMIVGLRGVVVSQAKVFLQAFHQARISRSAKLVEDEQWNPAEVSPSLQHITNIIVDSAVHDAPELVIKPDSDTLFPSTPPASSTTPKPQNKQPPAPGHTTNGFGALSAGATSKHLRIEGRTYFAVSATAEVLVLLLDYLRVVVNLTMLTTDTMSRVIEFLKAFNSRTCQVVLGAGAMRSAGLKNITAKHLALASQSLSIMFELIPYVRETFRRHLSPKQAVMLVEFDKLKRDYQEHQNEIHSKLIAIMGDRLTAHIKSLQAVDWTVPKPGGGVNDYMEILVKETVTLHKVLSRYLSTPVVEYVMTQVFAAINHGLSGEYGRIELPHQEAKNRLLADAKYLHSKLSALKNVGTPSGMLVTVISEKSLPRPPGAPPTPTPTPARHNPLQSANQRLKGLLSARSPTFDKALPTPVRTSSLSPSPSLLPPQPASPVTNNTNTHHNVNANVNGGSPARGGERNGTSNVPQSQTPTAQARKASAGFKQVEIPLPKASESESEPGPESFSGNGGRIETDTQMDAYANAKNAESVSILGREIHSSSPPPPPPPPHDTPPPERTFASPEPESRLDNDSDSAGVGVGDSTESVASESVVELVEDGEAAR</sequence>
<feature type="compositionally biased region" description="Pro residues" evidence="7">
    <location>
        <begin position="1038"/>
        <end position="1050"/>
    </location>
</feature>
<feature type="compositionally biased region" description="Low complexity" evidence="7">
    <location>
        <begin position="1101"/>
        <end position="1118"/>
    </location>
</feature>
<feature type="compositionally biased region" description="Low complexity" evidence="7">
    <location>
        <begin position="1250"/>
        <end position="1261"/>
    </location>
</feature>
<feature type="region of interest" description="Disordered" evidence="7">
    <location>
        <begin position="525"/>
        <end position="553"/>
    </location>
</feature>
<gene>
    <name evidence="9" type="primary">VPS54</name>
    <name evidence="9" type="ORF">Hypma_011810</name>
</gene>
<keyword evidence="5" id="KW-0333">Golgi apparatus</keyword>
<dbReference type="Pfam" id="PF07928">
    <property type="entry name" value="Vps54"/>
    <property type="match status" value="1"/>
</dbReference>
<evidence type="ECO:0000256" key="5">
    <source>
        <dbReference type="ARBA" id="ARBA00023034"/>
    </source>
</evidence>
<keyword evidence="10" id="KW-1185">Reference proteome</keyword>
<evidence type="ECO:0000259" key="8">
    <source>
        <dbReference type="Pfam" id="PF07928"/>
    </source>
</evidence>
<protein>
    <submittedName>
        <fullName evidence="9">Vacuolar protein sorting-associated protein 54, chloroplastic</fullName>
    </submittedName>
</protein>
<feature type="region of interest" description="Disordered" evidence="7">
    <location>
        <begin position="157"/>
        <end position="190"/>
    </location>
</feature>
<dbReference type="PANTHER" id="PTHR12965:SF0">
    <property type="entry name" value="VACUOLAR PROTEIN SORTING-ASSOCIATED PROTEIN 54"/>
    <property type="match status" value="1"/>
</dbReference>
<dbReference type="InParanoid" id="A0A369JLF3"/>
<dbReference type="EMBL" id="LUEZ02000055">
    <property type="protein sequence ID" value="RDB21397.1"/>
    <property type="molecule type" value="Genomic_DNA"/>
</dbReference>
<dbReference type="AlphaFoldDB" id="A0A369JLF3"/>
<evidence type="ECO:0000313" key="10">
    <source>
        <dbReference type="Proteomes" id="UP000076154"/>
    </source>
</evidence>
<comment type="caution">
    <text evidence="9">The sequence shown here is derived from an EMBL/GenBank/DDBJ whole genome shotgun (WGS) entry which is preliminary data.</text>
</comment>
<evidence type="ECO:0000256" key="1">
    <source>
        <dbReference type="ARBA" id="ARBA00004601"/>
    </source>
</evidence>
<name>A0A369JLF3_HYPMA</name>
<feature type="compositionally biased region" description="Polar residues" evidence="7">
    <location>
        <begin position="542"/>
        <end position="552"/>
    </location>
</feature>
<comment type="similarity">
    <text evidence="2">Belongs to the VPS54 family.</text>
</comment>
<feature type="domain" description="Vacuolar protein sorting-associated protein 54 C-terminal" evidence="8">
    <location>
        <begin position="791"/>
        <end position="922"/>
    </location>
</feature>
<dbReference type="GO" id="GO:0000938">
    <property type="term" value="C:GARP complex"/>
    <property type="evidence" value="ECO:0007669"/>
    <property type="project" value="InterPro"/>
</dbReference>
<evidence type="ECO:0000256" key="7">
    <source>
        <dbReference type="SAM" id="MobiDB-lite"/>
    </source>
</evidence>
<feature type="region of interest" description="Disordered" evidence="7">
    <location>
        <begin position="28"/>
        <end position="61"/>
    </location>
</feature>
<dbReference type="GO" id="GO:0006896">
    <property type="term" value="P:Golgi to vacuole transport"/>
    <property type="evidence" value="ECO:0007669"/>
    <property type="project" value="TreeGrafter"/>
</dbReference>
<dbReference type="STRING" id="39966.A0A369JLF3"/>
<feature type="compositionally biased region" description="Polar residues" evidence="7">
    <location>
        <begin position="1129"/>
        <end position="1142"/>
    </location>
</feature>
<evidence type="ECO:0000256" key="2">
    <source>
        <dbReference type="ARBA" id="ARBA00009150"/>
    </source>
</evidence>
<dbReference type="PANTHER" id="PTHR12965">
    <property type="entry name" value="VACUOLAR PROTEIN SORTING 54"/>
    <property type="match status" value="1"/>
</dbReference>
<feature type="compositionally biased region" description="Basic and acidic residues" evidence="7">
    <location>
        <begin position="389"/>
        <end position="402"/>
    </location>
</feature>
<reference evidence="9" key="1">
    <citation type="submission" date="2018-04" db="EMBL/GenBank/DDBJ databases">
        <title>Whole genome sequencing of Hypsizygus marmoreus.</title>
        <authorList>
            <person name="Choi I.-G."/>
            <person name="Min B."/>
            <person name="Kim J.-G."/>
            <person name="Kim S."/>
            <person name="Oh Y.-L."/>
            <person name="Kong W.-S."/>
            <person name="Park H."/>
            <person name="Jeong J."/>
            <person name="Song E.-S."/>
        </authorList>
    </citation>
    <scope>NUCLEOTIDE SEQUENCE [LARGE SCALE GENOMIC DNA]</scope>
    <source>
        <strain evidence="9">51987-8</strain>
    </source>
</reference>
<feature type="region of interest" description="Disordered" evidence="7">
    <location>
        <begin position="740"/>
        <end position="774"/>
    </location>
</feature>
<dbReference type="GO" id="GO:0019905">
    <property type="term" value="F:syntaxin binding"/>
    <property type="evidence" value="ECO:0007669"/>
    <property type="project" value="TreeGrafter"/>
</dbReference>
<dbReference type="GO" id="GO:0042147">
    <property type="term" value="P:retrograde transport, endosome to Golgi"/>
    <property type="evidence" value="ECO:0007669"/>
    <property type="project" value="InterPro"/>
</dbReference>
<keyword evidence="6" id="KW-0175">Coiled coil</keyword>
<dbReference type="Proteomes" id="UP000076154">
    <property type="component" value="Unassembled WGS sequence"/>
</dbReference>
<feature type="compositionally biased region" description="Acidic residues" evidence="7">
    <location>
        <begin position="167"/>
        <end position="176"/>
    </location>
</feature>
<feature type="compositionally biased region" description="Pro residues" evidence="7">
    <location>
        <begin position="1209"/>
        <end position="1224"/>
    </location>
</feature>
<dbReference type="FunCoup" id="A0A369JLF3">
    <property type="interactions" value="261"/>
</dbReference>
<feature type="region of interest" description="Disordered" evidence="7">
    <location>
        <begin position="389"/>
        <end position="422"/>
    </location>
</feature>
<dbReference type="OrthoDB" id="10259024at2759"/>
<accession>A0A369JLF3</accession>
<keyword evidence="4" id="KW-0653">Protein transport</keyword>
<dbReference type="GO" id="GO:0015031">
    <property type="term" value="P:protein transport"/>
    <property type="evidence" value="ECO:0007669"/>
    <property type="project" value="UniProtKB-KW"/>
</dbReference>
<dbReference type="GO" id="GO:0005829">
    <property type="term" value="C:cytosol"/>
    <property type="evidence" value="ECO:0007669"/>
    <property type="project" value="GOC"/>
</dbReference>
<evidence type="ECO:0000256" key="4">
    <source>
        <dbReference type="ARBA" id="ARBA00022927"/>
    </source>
</evidence>
<keyword evidence="3" id="KW-0813">Transport</keyword>
<dbReference type="Gene3D" id="6.10.250.860">
    <property type="match status" value="1"/>
</dbReference>
<feature type="region of interest" description="Disordered" evidence="7">
    <location>
        <begin position="1033"/>
        <end position="1057"/>
    </location>
</feature>
<evidence type="ECO:0000256" key="3">
    <source>
        <dbReference type="ARBA" id="ARBA00022448"/>
    </source>
</evidence>
<proteinExistence type="inferred from homology"/>
<comment type="subcellular location">
    <subcellularLocation>
        <location evidence="1">Golgi apparatus</location>
        <location evidence="1">trans-Golgi network</location>
    </subcellularLocation>
</comment>
<feature type="region of interest" description="Disordered" evidence="7">
    <location>
        <begin position="1072"/>
        <end position="1270"/>
    </location>
</feature>
<dbReference type="InterPro" id="IPR012501">
    <property type="entry name" value="Vps54_C"/>
</dbReference>
<dbReference type="InterPro" id="IPR039745">
    <property type="entry name" value="Vps54"/>
</dbReference>
<feature type="compositionally biased region" description="Basic and acidic residues" evidence="7">
    <location>
        <begin position="532"/>
        <end position="541"/>
    </location>
</feature>
<organism evidence="9 10">
    <name type="scientific">Hypsizygus marmoreus</name>
    <name type="common">White beech mushroom</name>
    <name type="synonym">Agaricus marmoreus</name>
    <dbReference type="NCBI Taxonomy" id="39966"/>
    <lineage>
        <taxon>Eukaryota</taxon>
        <taxon>Fungi</taxon>
        <taxon>Dikarya</taxon>
        <taxon>Basidiomycota</taxon>
        <taxon>Agaricomycotina</taxon>
        <taxon>Agaricomycetes</taxon>
        <taxon>Agaricomycetidae</taxon>
        <taxon>Agaricales</taxon>
        <taxon>Tricholomatineae</taxon>
        <taxon>Lyophyllaceae</taxon>
        <taxon>Hypsizygus</taxon>
    </lineage>
</organism>
<evidence type="ECO:0000256" key="6">
    <source>
        <dbReference type="ARBA" id="ARBA00023054"/>
    </source>
</evidence>